<name>A0A5K1BEQ6_9MAGN</name>
<reference evidence="1" key="1">
    <citation type="submission" date="2019-09" db="EMBL/GenBank/DDBJ databases">
        <authorList>
            <person name="Zhang L."/>
        </authorList>
    </citation>
    <scope>NUCLEOTIDE SEQUENCE</scope>
</reference>
<sequence length="13" mass="1628">MFYAEYLLIPLVR</sequence>
<evidence type="ECO:0000313" key="1">
    <source>
        <dbReference type="EMBL" id="VVW14043.1"/>
    </source>
</evidence>
<organism evidence="1">
    <name type="scientific">Nymphaea colorata</name>
    <name type="common">pocket water lily</name>
    <dbReference type="NCBI Taxonomy" id="210225"/>
    <lineage>
        <taxon>Eukaryota</taxon>
        <taxon>Viridiplantae</taxon>
        <taxon>Streptophyta</taxon>
        <taxon>Embryophyta</taxon>
        <taxon>Tracheophyta</taxon>
        <taxon>Spermatophyta</taxon>
        <taxon>Magnoliopsida</taxon>
        <taxon>Nymphaeales</taxon>
        <taxon>Nymphaeaceae</taxon>
        <taxon>Nymphaea</taxon>
    </lineage>
</organism>
<gene>
    <name evidence="1" type="ORF">NYM_LOCUS15373</name>
</gene>
<protein>
    <submittedName>
        <fullName evidence="1">Uncharacterized protein</fullName>
    </submittedName>
</protein>
<dbReference type="EMBL" id="LR721781">
    <property type="protein sequence ID" value="VVW14043.1"/>
    <property type="molecule type" value="Genomic_DNA"/>
</dbReference>
<proteinExistence type="predicted"/>
<accession>A0A5K1BEQ6</accession>